<accession>A0A2I0JGE8</accession>
<gene>
    <name evidence="1" type="ORF">CRG98_024338</name>
</gene>
<dbReference type="EMBL" id="PGOL01001713">
    <property type="protein sequence ID" value="PKI55322.1"/>
    <property type="molecule type" value="Genomic_DNA"/>
</dbReference>
<keyword evidence="2" id="KW-1185">Reference proteome</keyword>
<evidence type="ECO:0000313" key="1">
    <source>
        <dbReference type="EMBL" id="PKI55322.1"/>
    </source>
</evidence>
<dbReference type="Proteomes" id="UP000233551">
    <property type="component" value="Unassembled WGS sequence"/>
</dbReference>
<evidence type="ECO:0000313" key="2">
    <source>
        <dbReference type="Proteomes" id="UP000233551"/>
    </source>
</evidence>
<organism evidence="1 2">
    <name type="scientific">Punica granatum</name>
    <name type="common">Pomegranate</name>
    <dbReference type="NCBI Taxonomy" id="22663"/>
    <lineage>
        <taxon>Eukaryota</taxon>
        <taxon>Viridiplantae</taxon>
        <taxon>Streptophyta</taxon>
        <taxon>Embryophyta</taxon>
        <taxon>Tracheophyta</taxon>
        <taxon>Spermatophyta</taxon>
        <taxon>Magnoliopsida</taxon>
        <taxon>eudicotyledons</taxon>
        <taxon>Gunneridae</taxon>
        <taxon>Pentapetalae</taxon>
        <taxon>rosids</taxon>
        <taxon>malvids</taxon>
        <taxon>Myrtales</taxon>
        <taxon>Lythraceae</taxon>
        <taxon>Punica</taxon>
    </lineage>
</organism>
<protein>
    <submittedName>
        <fullName evidence="1">Uncharacterized protein</fullName>
    </submittedName>
</protein>
<name>A0A2I0JGE8_PUNGR</name>
<dbReference type="AlphaFoldDB" id="A0A2I0JGE8"/>
<comment type="caution">
    <text evidence="1">The sequence shown here is derived from an EMBL/GenBank/DDBJ whole genome shotgun (WGS) entry which is preliminary data.</text>
</comment>
<sequence>MESVVDEAIVGEGLEESLAEEADDLALLPIKVDRKELDDAIEDLLGAVEGGQGRRGWRMSGGGWPNKGGSGVATTALKWPLGLGSLVRTKEDRESIMKIPKECRHSPTCRKMFSQNGASYHGKGFTYVFLDSISVFAQIL</sequence>
<reference evidence="1 2" key="1">
    <citation type="submission" date="2017-11" db="EMBL/GenBank/DDBJ databases">
        <title>De-novo sequencing of pomegranate (Punica granatum L.) genome.</title>
        <authorList>
            <person name="Akparov Z."/>
            <person name="Amiraslanov A."/>
            <person name="Hajiyeva S."/>
            <person name="Abbasov M."/>
            <person name="Kaur K."/>
            <person name="Hamwieh A."/>
            <person name="Solovyev V."/>
            <person name="Salamov A."/>
            <person name="Braich B."/>
            <person name="Kosarev P."/>
            <person name="Mahmoud A."/>
            <person name="Hajiyev E."/>
            <person name="Babayeva S."/>
            <person name="Izzatullayeva V."/>
            <person name="Mammadov A."/>
            <person name="Mammadov A."/>
            <person name="Sharifova S."/>
            <person name="Ojaghi J."/>
            <person name="Eynullazada K."/>
            <person name="Bayramov B."/>
            <person name="Abdulazimova A."/>
            <person name="Shahmuradov I."/>
        </authorList>
    </citation>
    <scope>NUCLEOTIDE SEQUENCE [LARGE SCALE GENOMIC DNA]</scope>
    <source>
        <strain evidence="2">cv. AG2017</strain>
        <tissue evidence="1">Leaf</tissue>
    </source>
</reference>
<proteinExistence type="predicted"/>